<dbReference type="InterPro" id="IPR000760">
    <property type="entry name" value="Inositol_monophosphatase-like"/>
</dbReference>
<reference evidence="8 9" key="1">
    <citation type="journal article" date="2017" name="ISME J.">
        <title>Potential for microbial H2 and metal transformations associated with novel bacteria and archaea in deep terrestrial subsurface sediments.</title>
        <authorList>
            <person name="Hernsdorf A.W."/>
            <person name="Amano Y."/>
            <person name="Miyakawa K."/>
            <person name="Ise K."/>
            <person name="Suzuki Y."/>
            <person name="Anantharaman K."/>
            <person name="Probst A."/>
            <person name="Burstein D."/>
            <person name="Thomas B.C."/>
            <person name="Banfield J.F."/>
        </authorList>
    </citation>
    <scope>NUCLEOTIDE SEQUENCE [LARGE SCALE GENOMIC DNA]</scope>
    <source>
        <strain evidence="8">HGW-Falkowbacteria-1</strain>
    </source>
</reference>
<comment type="caution">
    <text evidence="8">The sequence shown here is derived from an EMBL/GenBank/DDBJ whole genome shotgun (WGS) entry which is preliminary data.</text>
</comment>
<evidence type="ECO:0000256" key="5">
    <source>
        <dbReference type="ARBA" id="ARBA00022842"/>
    </source>
</evidence>
<evidence type="ECO:0000256" key="7">
    <source>
        <dbReference type="RuleBase" id="RU364068"/>
    </source>
</evidence>
<dbReference type="EMBL" id="PHAI01000002">
    <property type="protein sequence ID" value="PKM91568.1"/>
    <property type="molecule type" value="Genomic_DNA"/>
</dbReference>
<dbReference type="PANTHER" id="PTHR20854:SF4">
    <property type="entry name" value="INOSITOL-1-MONOPHOSPHATASE-RELATED"/>
    <property type="match status" value="1"/>
</dbReference>
<dbReference type="AlphaFoldDB" id="A0A2N2EA62"/>
<proteinExistence type="inferred from homology"/>
<keyword evidence="3 6" id="KW-0479">Metal-binding</keyword>
<dbReference type="Gene3D" id="3.30.540.10">
    <property type="entry name" value="Fructose-1,6-Bisphosphatase, subunit A, domain 1"/>
    <property type="match status" value="1"/>
</dbReference>
<gene>
    <name evidence="8" type="ORF">CVU82_03160</name>
</gene>
<dbReference type="Proteomes" id="UP000233517">
    <property type="component" value="Unassembled WGS sequence"/>
</dbReference>
<protein>
    <recommendedName>
        <fullName evidence="7">Inositol-1-monophosphatase</fullName>
        <ecNumber evidence="7">3.1.3.25</ecNumber>
    </recommendedName>
</protein>
<dbReference type="FunFam" id="3.30.540.10:FF:000003">
    <property type="entry name" value="Inositol-1-monophosphatase"/>
    <property type="match status" value="1"/>
</dbReference>
<organism evidence="8 9">
    <name type="scientific">Candidatus Falkowbacteria bacterium HGW-Falkowbacteria-1</name>
    <dbReference type="NCBI Taxonomy" id="2013768"/>
    <lineage>
        <taxon>Bacteria</taxon>
        <taxon>Candidatus Falkowiibacteriota</taxon>
    </lineage>
</organism>
<feature type="binding site" evidence="6">
    <location>
        <position position="86"/>
    </location>
    <ligand>
        <name>Mg(2+)</name>
        <dbReference type="ChEBI" id="CHEBI:18420"/>
        <label>1</label>
        <note>catalytic</note>
    </ligand>
</feature>
<feature type="binding site" evidence="6">
    <location>
        <position position="209"/>
    </location>
    <ligand>
        <name>Mg(2+)</name>
        <dbReference type="ChEBI" id="CHEBI:18420"/>
        <label>1</label>
        <note>catalytic</note>
    </ligand>
</feature>
<dbReference type="InterPro" id="IPR033942">
    <property type="entry name" value="IMPase"/>
</dbReference>
<dbReference type="GO" id="GO:0006020">
    <property type="term" value="P:inositol metabolic process"/>
    <property type="evidence" value="ECO:0007669"/>
    <property type="project" value="TreeGrafter"/>
</dbReference>
<dbReference type="InterPro" id="IPR020583">
    <property type="entry name" value="Inositol_monoP_metal-BS"/>
</dbReference>
<dbReference type="PRINTS" id="PR00377">
    <property type="entry name" value="IMPHPHTASES"/>
</dbReference>
<dbReference type="Gene3D" id="3.40.190.80">
    <property type="match status" value="1"/>
</dbReference>
<feature type="binding site" evidence="6">
    <location>
        <position position="83"/>
    </location>
    <ligand>
        <name>Mg(2+)</name>
        <dbReference type="ChEBI" id="CHEBI:18420"/>
        <label>1</label>
        <note>catalytic</note>
    </ligand>
</feature>
<dbReference type="GO" id="GO:0007165">
    <property type="term" value="P:signal transduction"/>
    <property type="evidence" value="ECO:0007669"/>
    <property type="project" value="TreeGrafter"/>
</dbReference>
<name>A0A2N2EA62_9BACT</name>
<evidence type="ECO:0000256" key="3">
    <source>
        <dbReference type="ARBA" id="ARBA00022723"/>
    </source>
</evidence>
<dbReference type="PROSITE" id="PS00629">
    <property type="entry name" value="IMP_1"/>
    <property type="match status" value="1"/>
</dbReference>
<evidence type="ECO:0000256" key="4">
    <source>
        <dbReference type="ARBA" id="ARBA00022801"/>
    </source>
</evidence>
<evidence type="ECO:0000256" key="2">
    <source>
        <dbReference type="ARBA" id="ARBA00001946"/>
    </source>
</evidence>
<comment type="catalytic activity">
    <reaction evidence="1 7">
        <text>a myo-inositol phosphate + H2O = myo-inositol + phosphate</text>
        <dbReference type="Rhea" id="RHEA:24056"/>
        <dbReference type="ChEBI" id="CHEBI:15377"/>
        <dbReference type="ChEBI" id="CHEBI:17268"/>
        <dbReference type="ChEBI" id="CHEBI:43474"/>
        <dbReference type="ChEBI" id="CHEBI:84139"/>
        <dbReference type="EC" id="3.1.3.25"/>
    </reaction>
</comment>
<dbReference type="GO" id="GO:0046872">
    <property type="term" value="F:metal ion binding"/>
    <property type="evidence" value="ECO:0007669"/>
    <property type="project" value="UniProtKB-KW"/>
</dbReference>
<keyword evidence="5 6" id="KW-0460">Magnesium</keyword>
<comment type="similarity">
    <text evidence="7">Belongs to the inositol monophosphatase superfamily.</text>
</comment>
<accession>A0A2N2EA62</accession>
<evidence type="ECO:0000256" key="1">
    <source>
        <dbReference type="ARBA" id="ARBA00001033"/>
    </source>
</evidence>
<dbReference type="GO" id="GO:0008934">
    <property type="term" value="F:inositol monophosphate 1-phosphatase activity"/>
    <property type="evidence" value="ECO:0007669"/>
    <property type="project" value="InterPro"/>
</dbReference>
<keyword evidence="4 7" id="KW-0378">Hydrolase</keyword>
<comment type="cofactor">
    <cofactor evidence="2 6 7">
        <name>Mg(2+)</name>
        <dbReference type="ChEBI" id="CHEBI:18420"/>
    </cofactor>
</comment>
<evidence type="ECO:0000256" key="6">
    <source>
        <dbReference type="PIRSR" id="PIRSR600760-2"/>
    </source>
</evidence>
<evidence type="ECO:0000313" key="9">
    <source>
        <dbReference type="Proteomes" id="UP000233517"/>
    </source>
</evidence>
<evidence type="ECO:0000313" key="8">
    <source>
        <dbReference type="EMBL" id="PKM91568.1"/>
    </source>
</evidence>
<dbReference type="EC" id="3.1.3.25" evidence="7"/>
<sequence>METFKKTALKAAELSAKKLINIYNNFERSSIKMKSSHEIITSADLLSEKIIISEIKKNFPKHHILSEETGDNNKKSDYLWIIDPIDGTTNFSMKNPLWAISIALAYKNEIILGVVFAPILKEVYVAQKNKGSFLNNKKIKVSKIKGEKVLNTFCHGSKTENIKKAIKYYNKQKLNNFDCRQLGSASIELAYVACGRIESITIPGAHSWDVAAGALIVKEANGKVSDFKNKNWDLSSKDIIASNGLVHQQIIDTVKNL</sequence>
<feature type="binding site" evidence="6">
    <location>
        <position position="85"/>
    </location>
    <ligand>
        <name>Mg(2+)</name>
        <dbReference type="ChEBI" id="CHEBI:18420"/>
        <label>1</label>
        <note>catalytic</note>
    </ligand>
</feature>
<dbReference type="Pfam" id="PF00459">
    <property type="entry name" value="Inositol_P"/>
    <property type="match status" value="1"/>
</dbReference>
<dbReference type="PANTHER" id="PTHR20854">
    <property type="entry name" value="INOSITOL MONOPHOSPHATASE"/>
    <property type="match status" value="1"/>
</dbReference>
<dbReference type="SUPFAM" id="SSF56655">
    <property type="entry name" value="Carbohydrate phosphatase"/>
    <property type="match status" value="1"/>
</dbReference>
<dbReference type="CDD" id="cd01639">
    <property type="entry name" value="IMPase"/>
    <property type="match status" value="1"/>
</dbReference>
<feature type="binding site" evidence="6">
    <location>
        <position position="67"/>
    </location>
    <ligand>
        <name>Mg(2+)</name>
        <dbReference type="ChEBI" id="CHEBI:18420"/>
        <label>1</label>
        <note>catalytic</note>
    </ligand>
</feature>